<protein>
    <submittedName>
        <fullName evidence="2">Uncharacterized protein</fullName>
    </submittedName>
</protein>
<sequence length="162" mass="16762">MNVSLAAPLVLTLVGASLAAAAPGTPPKPTLTIQRVVTATVGGKQTERLEAAATTRPGDLLQASSVLMLSGKEKGARFTVPVPANTTFVPGSARASQGVRVTYALNPTGPFSTTPMKAITVQENGKAVTKEVPAPQNEYRAVRYDLTGLSGTVTVGHRIRVN</sequence>
<proteinExistence type="predicted"/>
<keyword evidence="1" id="KW-0732">Signal</keyword>
<gene>
    <name evidence="2" type="ORF">DAETH_43580</name>
</gene>
<keyword evidence="3" id="KW-1185">Reference proteome</keyword>
<keyword evidence="2" id="KW-0614">Plasmid</keyword>
<dbReference type="RefSeq" id="WP_264778232.1">
    <property type="nucleotide sequence ID" value="NZ_AP026562.1"/>
</dbReference>
<name>A0ABN6RNB4_9DEIO</name>
<dbReference type="EMBL" id="AP026562">
    <property type="protein sequence ID" value="BDP44389.1"/>
    <property type="molecule type" value="Genomic_DNA"/>
</dbReference>
<evidence type="ECO:0000256" key="1">
    <source>
        <dbReference type="SAM" id="SignalP"/>
    </source>
</evidence>
<reference evidence="2" key="1">
    <citation type="submission" date="2022-07" db="EMBL/GenBank/DDBJ databases">
        <title>Complete Genome Sequence of the Radioresistant Bacterium Deinococcus aetherius ST0316, Isolated from the Air Dust collected in Lower Stratosphere above Japan.</title>
        <authorList>
            <person name="Satoh K."/>
            <person name="Hagiwara K."/>
            <person name="Katsumata K."/>
            <person name="Kubo A."/>
            <person name="Yokobori S."/>
            <person name="Yamagishi A."/>
            <person name="Oono Y."/>
            <person name="Narumi I."/>
        </authorList>
    </citation>
    <scope>NUCLEOTIDE SEQUENCE</scope>
    <source>
        <strain evidence="2">ST0316</strain>
        <plasmid evidence="2">pDAETH-2</plasmid>
    </source>
</reference>
<dbReference type="Proteomes" id="UP001064971">
    <property type="component" value="Plasmid pDAETH-2"/>
</dbReference>
<feature type="chain" id="PRO_5045901363" evidence="1">
    <location>
        <begin position="22"/>
        <end position="162"/>
    </location>
</feature>
<feature type="signal peptide" evidence="1">
    <location>
        <begin position="1"/>
        <end position="21"/>
    </location>
</feature>
<evidence type="ECO:0000313" key="3">
    <source>
        <dbReference type="Proteomes" id="UP001064971"/>
    </source>
</evidence>
<evidence type="ECO:0000313" key="2">
    <source>
        <dbReference type="EMBL" id="BDP44389.1"/>
    </source>
</evidence>
<accession>A0ABN6RNB4</accession>
<organism evidence="2 3">
    <name type="scientific">Deinococcus aetherius</name>
    <dbReference type="NCBI Taxonomy" id="200252"/>
    <lineage>
        <taxon>Bacteria</taxon>
        <taxon>Thermotogati</taxon>
        <taxon>Deinococcota</taxon>
        <taxon>Deinococci</taxon>
        <taxon>Deinococcales</taxon>
        <taxon>Deinococcaceae</taxon>
        <taxon>Deinococcus</taxon>
    </lineage>
</organism>
<geneLocation type="plasmid" evidence="2 3">
    <name>pDAETH-2</name>
</geneLocation>